<accession>A0A9D2DE78</accession>
<dbReference type="InterPro" id="IPR037066">
    <property type="entry name" value="Plug_dom_sf"/>
</dbReference>
<dbReference type="SUPFAM" id="SSF56935">
    <property type="entry name" value="Porins"/>
    <property type="match status" value="1"/>
</dbReference>
<feature type="domain" description="TonB-dependent receptor-like beta-barrel" evidence="13">
    <location>
        <begin position="275"/>
        <end position="695"/>
    </location>
</feature>
<keyword evidence="7 10" id="KW-0472">Membrane</keyword>
<evidence type="ECO:0000256" key="8">
    <source>
        <dbReference type="ARBA" id="ARBA00023170"/>
    </source>
</evidence>
<dbReference type="PANTHER" id="PTHR30069">
    <property type="entry name" value="TONB-DEPENDENT OUTER MEMBRANE RECEPTOR"/>
    <property type="match status" value="1"/>
</dbReference>
<feature type="chain" id="PRO_5038657816" evidence="12">
    <location>
        <begin position="21"/>
        <end position="719"/>
    </location>
</feature>
<sequence>MQKKLLFCLLLAATLSAPLAAQTPTYDISGTVTDAVTGEPLPGVFITYDKRGAQSDYNGRFQLRNVPAGHVALKTMYYSAYPMVTQEIDLRCDTTVHFRLTEQVTHLDEVVVTGTRTPKRLAESPVLTSVITTQEIQRAGSTSTMEVLTDNVPGLVSSSNAMGNNLRIRGLSSRYILFLVDGERMVSEGAGGNINFDQLDVNNIERVEMINGASSALYGSNAVGAVVNIITKKPVHDIEAGANLSWENHNTWRTRAEVGSNLERFITRASVFRNSSDGYNNSATGGNSSNPYTDYGANLNFGYRPTGRSDLNFTGRYYRHEVFNLPGTMNITHTLDHKMTVGANGGYRSADDRNNVRLSVNFDKYFAYDVIDATGENQRDKTAGYLSARLLDTFRPAERWELTGGAEYNYEDIFSASLFGDAPTTKTIQDANLFAQAEYDPIRNLDIIAGARYTYNDAFGSSFNPKLSVMYSVAGFNFRGGIGTAFRAPSVEELYYDFYHTGGGGFMVYGNPDLKAERGLYSSLSAEYTYRTLNASLSAYYNNIDNKIDQYTVTQNVNGTEEVSRYYRNISSATLRGFDVSLSWLFVRQLTLRLNYSFCDAVDNSTGLQLESNVRHSGTASLTWNGKIARSPFSLQISGRVSSPILYQSVGTDSTGTEIVTKTQSNPYSIWKITLVKPFRIKKHTLEATFKVNNLFDFKDASFTDPGRTFLIGIRYAFK</sequence>
<evidence type="ECO:0000313" key="16">
    <source>
        <dbReference type="Proteomes" id="UP000824014"/>
    </source>
</evidence>
<dbReference type="GO" id="GO:0009279">
    <property type="term" value="C:cell outer membrane"/>
    <property type="evidence" value="ECO:0007669"/>
    <property type="project" value="UniProtKB-SubCell"/>
</dbReference>
<keyword evidence="9 10" id="KW-0998">Cell outer membrane</keyword>
<comment type="subcellular location">
    <subcellularLocation>
        <location evidence="1 10">Cell outer membrane</location>
        <topology evidence="1 10">Multi-pass membrane protein</topology>
    </subcellularLocation>
</comment>
<dbReference type="InterPro" id="IPR036942">
    <property type="entry name" value="Beta-barrel_TonB_sf"/>
</dbReference>
<dbReference type="GO" id="GO:0015344">
    <property type="term" value="F:siderophore uptake transmembrane transporter activity"/>
    <property type="evidence" value="ECO:0007669"/>
    <property type="project" value="TreeGrafter"/>
</dbReference>
<dbReference type="Pfam" id="PF00593">
    <property type="entry name" value="TonB_dep_Rec_b-barrel"/>
    <property type="match status" value="1"/>
</dbReference>
<dbReference type="Gene3D" id="2.40.170.20">
    <property type="entry name" value="TonB-dependent receptor, beta-barrel domain"/>
    <property type="match status" value="1"/>
</dbReference>
<evidence type="ECO:0000256" key="5">
    <source>
        <dbReference type="ARBA" id="ARBA00022729"/>
    </source>
</evidence>
<organism evidence="15 16">
    <name type="scientific">Candidatus Tidjanibacter faecipullorum</name>
    <dbReference type="NCBI Taxonomy" id="2838766"/>
    <lineage>
        <taxon>Bacteria</taxon>
        <taxon>Pseudomonadati</taxon>
        <taxon>Bacteroidota</taxon>
        <taxon>Bacteroidia</taxon>
        <taxon>Bacteroidales</taxon>
        <taxon>Rikenellaceae</taxon>
        <taxon>Tidjanibacter</taxon>
    </lineage>
</organism>
<proteinExistence type="inferred from homology"/>
<dbReference type="Pfam" id="PF07715">
    <property type="entry name" value="Plug"/>
    <property type="match status" value="1"/>
</dbReference>
<dbReference type="InterPro" id="IPR000531">
    <property type="entry name" value="Beta-barrel_TonB"/>
</dbReference>
<keyword evidence="6 11" id="KW-0798">TonB box</keyword>
<evidence type="ECO:0000256" key="3">
    <source>
        <dbReference type="ARBA" id="ARBA00022452"/>
    </source>
</evidence>
<keyword evidence="5 12" id="KW-0732">Signal</keyword>
<evidence type="ECO:0000256" key="10">
    <source>
        <dbReference type="PROSITE-ProRule" id="PRU01360"/>
    </source>
</evidence>
<comment type="caution">
    <text evidence="15">The sequence shown here is derived from an EMBL/GenBank/DDBJ whole genome shotgun (WGS) entry which is preliminary data.</text>
</comment>
<evidence type="ECO:0000256" key="6">
    <source>
        <dbReference type="ARBA" id="ARBA00023077"/>
    </source>
</evidence>
<dbReference type="InterPro" id="IPR012910">
    <property type="entry name" value="Plug_dom"/>
</dbReference>
<evidence type="ECO:0000256" key="11">
    <source>
        <dbReference type="RuleBase" id="RU003357"/>
    </source>
</evidence>
<keyword evidence="2 10" id="KW-0813">Transport</keyword>
<keyword evidence="8 15" id="KW-0675">Receptor</keyword>
<keyword evidence="4 10" id="KW-0812">Transmembrane</keyword>
<dbReference type="CDD" id="cd01347">
    <property type="entry name" value="ligand_gated_channel"/>
    <property type="match status" value="1"/>
</dbReference>
<feature type="domain" description="TonB-dependent receptor plug" evidence="14">
    <location>
        <begin position="122"/>
        <end position="226"/>
    </location>
</feature>
<evidence type="ECO:0000259" key="13">
    <source>
        <dbReference type="Pfam" id="PF00593"/>
    </source>
</evidence>
<feature type="signal peptide" evidence="12">
    <location>
        <begin position="1"/>
        <end position="20"/>
    </location>
</feature>
<reference evidence="15" key="1">
    <citation type="journal article" date="2021" name="PeerJ">
        <title>Extensive microbial diversity within the chicken gut microbiome revealed by metagenomics and culture.</title>
        <authorList>
            <person name="Gilroy R."/>
            <person name="Ravi A."/>
            <person name="Getino M."/>
            <person name="Pursley I."/>
            <person name="Horton D.L."/>
            <person name="Alikhan N.F."/>
            <person name="Baker D."/>
            <person name="Gharbi K."/>
            <person name="Hall N."/>
            <person name="Watson M."/>
            <person name="Adriaenssens E.M."/>
            <person name="Foster-Nyarko E."/>
            <person name="Jarju S."/>
            <person name="Secka A."/>
            <person name="Antonio M."/>
            <person name="Oren A."/>
            <person name="Chaudhuri R.R."/>
            <person name="La Ragione R."/>
            <person name="Hildebrand F."/>
            <person name="Pallen M.J."/>
        </authorList>
    </citation>
    <scope>NUCLEOTIDE SEQUENCE</scope>
    <source>
        <strain evidence="15">ChiHjej11B10-19426</strain>
    </source>
</reference>
<evidence type="ECO:0000256" key="7">
    <source>
        <dbReference type="ARBA" id="ARBA00023136"/>
    </source>
</evidence>
<dbReference type="SUPFAM" id="SSF49464">
    <property type="entry name" value="Carboxypeptidase regulatory domain-like"/>
    <property type="match status" value="1"/>
</dbReference>
<evidence type="ECO:0000256" key="9">
    <source>
        <dbReference type="ARBA" id="ARBA00023237"/>
    </source>
</evidence>
<dbReference type="GO" id="GO:0044718">
    <property type="term" value="P:siderophore transmembrane transport"/>
    <property type="evidence" value="ECO:0007669"/>
    <property type="project" value="TreeGrafter"/>
</dbReference>
<dbReference type="PROSITE" id="PS52016">
    <property type="entry name" value="TONB_DEPENDENT_REC_3"/>
    <property type="match status" value="1"/>
</dbReference>
<dbReference type="Gene3D" id="2.60.40.1120">
    <property type="entry name" value="Carboxypeptidase-like, regulatory domain"/>
    <property type="match status" value="1"/>
</dbReference>
<comment type="similarity">
    <text evidence="10 11">Belongs to the TonB-dependent receptor family.</text>
</comment>
<name>A0A9D2DE78_9BACT</name>
<evidence type="ECO:0000256" key="1">
    <source>
        <dbReference type="ARBA" id="ARBA00004571"/>
    </source>
</evidence>
<reference evidence="15" key="2">
    <citation type="submission" date="2021-04" db="EMBL/GenBank/DDBJ databases">
        <authorList>
            <person name="Gilroy R."/>
        </authorList>
    </citation>
    <scope>NUCLEOTIDE SEQUENCE</scope>
    <source>
        <strain evidence="15">ChiHjej11B10-19426</strain>
    </source>
</reference>
<dbReference type="PANTHER" id="PTHR30069:SF29">
    <property type="entry name" value="HEMOGLOBIN AND HEMOGLOBIN-HAPTOGLOBIN-BINDING PROTEIN 1-RELATED"/>
    <property type="match status" value="1"/>
</dbReference>
<evidence type="ECO:0000256" key="2">
    <source>
        <dbReference type="ARBA" id="ARBA00022448"/>
    </source>
</evidence>
<evidence type="ECO:0000256" key="4">
    <source>
        <dbReference type="ARBA" id="ARBA00022692"/>
    </source>
</evidence>
<evidence type="ECO:0000256" key="12">
    <source>
        <dbReference type="SAM" id="SignalP"/>
    </source>
</evidence>
<dbReference type="Gene3D" id="2.170.130.10">
    <property type="entry name" value="TonB-dependent receptor, plug domain"/>
    <property type="match status" value="1"/>
</dbReference>
<dbReference type="Proteomes" id="UP000824014">
    <property type="component" value="Unassembled WGS sequence"/>
</dbReference>
<dbReference type="AlphaFoldDB" id="A0A9D2DE78"/>
<keyword evidence="3 10" id="KW-1134">Transmembrane beta strand</keyword>
<dbReference type="Pfam" id="PF13715">
    <property type="entry name" value="CarbopepD_reg_2"/>
    <property type="match status" value="1"/>
</dbReference>
<gene>
    <name evidence="15" type="ORF">H9816_05760</name>
</gene>
<evidence type="ECO:0000259" key="14">
    <source>
        <dbReference type="Pfam" id="PF07715"/>
    </source>
</evidence>
<dbReference type="InterPro" id="IPR008969">
    <property type="entry name" value="CarboxyPept-like_regulatory"/>
</dbReference>
<protein>
    <submittedName>
        <fullName evidence="15">TonB-dependent receptor</fullName>
    </submittedName>
</protein>
<dbReference type="InterPro" id="IPR039426">
    <property type="entry name" value="TonB-dep_rcpt-like"/>
</dbReference>
<evidence type="ECO:0000313" key="15">
    <source>
        <dbReference type="EMBL" id="HIZ15397.1"/>
    </source>
</evidence>
<dbReference type="EMBL" id="DXCC01000017">
    <property type="protein sequence ID" value="HIZ15397.1"/>
    <property type="molecule type" value="Genomic_DNA"/>
</dbReference>